<reference evidence="11 12" key="1">
    <citation type="submission" date="2024-02" db="EMBL/GenBank/DDBJ databases">
        <authorList>
            <person name="Daric V."/>
            <person name="Darras S."/>
        </authorList>
    </citation>
    <scope>NUCLEOTIDE SEQUENCE [LARGE SCALE GENOMIC DNA]</scope>
</reference>
<evidence type="ECO:0000256" key="4">
    <source>
        <dbReference type="ARBA" id="ARBA00022490"/>
    </source>
</evidence>
<dbReference type="InterPro" id="IPR039914">
    <property type="entry name" value="SRP9-like"/>
</dbReference>
<evidence type="ECO:0000256" key="3">
    <source>
        <dbReference type="ARBA" id="ARBA00020414"/>
    </source>
</evidence>
<dbReference type="InterPro" id="IPR039432">
    <property type="entry name" value="SRP9_dom"/>
</dbReference>
<dbReference type="Gene3D" id="3.30.720.10">
    <property type="entry name" value="Signal recognition particle alu RNA binding heterodimer, srp9/1"/>
    <property type="match status" value="1"/>
</dbReference>
<dbReference type="InterPro" id="IPR009018">
    <property type="entry name" value="Signal_recog_particle_SRP9/14"/>
</dbReference>
<keyword evidence="7 9" id="KW-0687">Ribonucleoprotein</keyword>
<dbReference type="PANTHER" id="PTHR12834">
    <property type="entry name" value="SIGNAL RECOGNITION PARTICLE 9 KDA PROTEIN"/>
    <property type="match status" value="1"/>
</dbReference>
<keyword evidence="4 9" id="KW-0963">Cytoplasm</keyword>
<organism evidence="11 12">
    <name type="scientific">Clavelina lepadiformis</name>
    <name type="common">Light-bulb sea squirt</name>
    <name type="synonym">Ascidia lepadiformis</name>
    <dbReference type="NCBI Taxonomy" id="159417"/>
    <lineage>
        <taxon>Eukaryota</taxon>
        <taxon>Metazoa</taxon>
        <taxon>Chordata</taxon>
        <taxon>Tunicata</taxon>
        <taxon>Ascidiacea</taxon>
        <taxon>Aplousobranchia</taxon>
        <taxon>Clavelinidae</taxon>
        <taxon>Clavelina</taxon>
    </lineage>
</organism>
<evidence type="ECO:0000256" key="5">
    <source>
        <dbReference type="ARBA" id="ARBA00022884"/>
    </source>
</evidence>
<accession>A0ABP0FKQ6</accession>
<gene>
    <name evidence="11" type="ORF">CVLEPA_LOCUS10519</name>
</gene>
<dbReference type="EMBL" id="CAWYQH010000068">
    <property type="protein sequence ID" value="CAK8680245.1"/>
    <property type="molecule type" value="Genomic_DNA"/>
</dbReference>
<feature type="domain" description="SRP9" evidence="10">
    <location>
        <begin position="5"/>
        <end position="73"/>
    </location>
</feature>
<comment type="function">
    <text evidence="8 9">Component of the signal recognition particle (SRP) complex, a ribonucleoprotein complex that mediates the cotranslational targeting of secretory and membrane proteins to the endoplasmic reticulum (ER). SRP9 together with SRP14 and the Alu portion of the SRP RNA, constitutes the elongation arrest domain of SRP. The complex of SRP9 and SRP14 is required for SRP RNA binding.</text>
</comment>
<evidence type="ECO:0000256" key="8">
    <source>
        <dbReference type="ARBA" id="ARBA00045462"/>
    </source>
</evidence>
<sequence length="76" mass="9164">MTYIESWEEFCKAAERLYQSDPSKVRYNIKYRHCDEKLVLTVTDDQVRLQYATEHAQDVKKVEKFTSTLLRLMVHH</sequence>
<evidence type="ECO:0000313" key="12">
    <source>
        <dbReference type="Proteomes" id="UP001642483"/>
    </source>
</evidence>
<dbReference type="InterPro" id="IPR008832">
    <property type="entry name" value="SRP9"/>
</dbReference>
<keyword evidence="12" id="KW-1185">Reference proteome</keyword>
<evidence type="ECO:0000256" key="7">
    <source>
        <dbReference type="ARBA" id="ARBA00023274"/>
    </source>
</evidence>
<proteinExistence type="inferred from homology"/>
<keyword evidence="6 9" id="KW-0733">Signal recognition particle</keyword>
<evidence type="ECO:0000256" key="2">
    <source>
        <dbReference type="ARBA" id="ARBA00009193"/>
    </source>
</evidence>
<name>A0ABP0FKQ6_CLALP</name>
<comment type="caution">
    <text evidence="11">The sequence shown here is derived from an EMBL/GenBank/DDBJ whole genome shotgun (WGS) entry which is preliminary data.</text>
</comment>
<evidence type="ECO:0000313" key="11">
    <source>
        <dbReference type="EMBL" id="CAK8680245.1"/>
    </source>
</evidence>
<comment type="subcellular location">
    <subcellularLocation>
        <location evidence="1 9">Cytoplasm</location>
    </subcellularLocation>
</comment>
<dbReference type="Pfam" id="PF05486">
    <property type="entry name" value="SRP9-21"/>
    <property type="match status" value="1"/>
</dbReference>
<evidence type="ECO:0000256" key="1">
    <source>
        <dbReference type="ARBA" id="ARBA00004496"/>
    </source>
</evidence>
<dbReference type="PIRSF" id="PIRSF017029">
    <property type="entry name" value="Signal_recog_particle_SRP9"/>
    <property type="match status" value="1"/>
</dbReference>
<evidence type="ECO:0000256" key="9">
    <source>
        <dbReference type="PIRNR" id="PIRNR017029"/>
    </source>
</evidence>
<comment type="similarity">
    <text evidence="2 9">Belongs to the SRP9 family.</text>
</comment>
<dbReference type="SUPFAM" id="SSF54762">
    <property type="entry name" value="Signal recognition particle alu RNA binding heterodimer, SRP9/14"/>
    <property type="match status" value="1"/>
</dbReference>
<evidence type="ECO:0000259" key="10">
    <source>
        <dbReference type="Pfam" id="PF05486"/>
    </source>
</evidence>
<keyword evidence="5 9" id="KW-0694">RNA-binding</keyword>
<protein>
    <recommendedName>
        <fullName evidence="3 9">Signal recognition particle 9 kDa protein</fullName>
        <shortName evidence="9">SRP9</shortName>
    </recommendedName>
</protein>
<dbReference type="PANTHER" id="PTHR12834:SF12">
    <property type="entry name" value="SIGNAL RECOGNITION PARTICLE 9 KDA PROTEIN"/>
    <property type="match status" value="1"/>
</dbReference>
<evidence type="ECO:0000256" key="6">
    <source>
        <dbReference type="ARBA" id="ARBA00023135"/>
    </source>
</evidence>
<dbReference type="Proteomes" id="UP001642483">
    <property type="component" value="Unassembled WGS sequence"/>
</dbReference>